<dbReference type="EMBL" id="JAVFKD010000001">
    <property type="protein sequence ID" value="KAK5998629.1"/>
    <property type="molecule type" value="Genomic_DNA"/>
</dbReference>
<dbReference type="PANTHER" id="PTHR45765:SF1">
    <property type="entry name" value="METHIONINE--TRNA LIGASE, CYTOPLASMIC"/>
    <property type="match status" value="1"/>
</dbReference>
<sequence>MGSAVRKADYTDGLIENHKQQARQVLADNKLDGRPLAEEEPERCNTVISVAVSLVHLLANLLSPYMPSTSESIFKQIGLETPTPLFATIPAAKLEEWRGAFSGEELKRQKALLAEKAAAKRAKKQEKKEKKKQQGTTTKLEVAQL</sequence>
<feature type="region of interest" description="Disordered" evidence="1">
    <location>
        <begin position="117"/>
        <end position="145"/>
    </location>
</feature>
<comment type="caution">
    <text evidence="2">The sequence shown here is derived from an EMBL/GenBank/DDBJ whole genome shotgun (WGS) entry which is preliminary data.</text>
</comment>
<evidence type="ECO:0000256" key="1">
    <source>
        <dbReference type="SAM" id="MobiDB-lite"/>
    </source>
</evidence>
<reference evidence="2 3" key="1">
    <citation type="submission" date="2024-01" db="EMBL/GenBank/DDBJ databases">
        <title>Complete genome of Cladobotryum mycophilum ATHUM6906.</title>
        <authorList>
            <person name="Christinaki A.C."/>
            <person name="Myridakis A.I."/>
            <person name="Kouvelis V.N."/>
        </authorList>
    </citation>
    <scope>NUCLEOTIDE SEQUENCE [LARGE SCALE GENOMIC DNA]</scope>
    <source>
        <strain evidence="2 3">ATHUM6906</strain>
    </source>
</reference>
<dbReference type="InterPro" id="IPR009080">
    <property type="entry name" value="tRNAsynth_Ia_anticodon-bd"/>
</dbReference>
<evidence type="ECO:0000313" key="2">
    <source>
        <dbReference type="EMBL" id="KAK5998629.1"/>
    </source>
</evidence>
<feature type="compositionally biased region" description="Basic residues" evidence="1">
    <location>
        <begin position="119"/>
        <end position="133"/>
    </location>
</feature>
<dbReference type="SUPFAM" id="SSF47323">
    <property type="entry name" value="Anticodon-binding domain of a subclass of class I aminoacyl-tRNA synthetases"/>
    <property type="match status" value="1"/>
</dbReference>
<protein>
    <submittedName>
        <fullName evidence="2">Methionyl-tRNA synthetase</fullName>
    </submittedName>
</protein>
<evidence type="ECO:0000313" key="3">
    <source>
        <dbReference type="Proteomes" id="UP001338125"/>
    </source>
</evidence>
<proteinExistence type="predicted"/>
<dbReference type="InterPro" id="IPR023458">
    <property type="entry name" value="Met-tRNA_ligase_1"/>
</dbReference>
<dbReference type="Proteomes" id="UP001338125">
    <property type="component" value="Unassembled WGS sequence"/>
</dbReference>
<organism evidence="2 3">
    <name type="scientific">Cladobotryum mycophilum</name>
    <dbReference type="NCBI Taxonomy" id="491253"/>
    <lineage>
        <taxon>Eukaryota</taxon>
        <taxon>Fungi</taxon>
        <taxon>Dikarya</taxon>
        <taxon>Ascomycota</taxon>
        <taxon>Pezizomycotina</taxon>
        <taxon>Sordariomycetes</taxon>
        <taxon>Hypocreomycetidae</taxon>
        <taxon>Hypocreales</taxon>
        <taxon>Hypocreaceae</taxon>
        <taxon>Cladobotryum</taxon>
    </lineage>
</organism>
<dbReference type="Gene3D" id="1.10.730.10">
    <property type="entry name" value="Isoleucyl-tRNA Synthetase, Domain 1"/>
    <property type="match status" value="1"/>
</dbReference>
<name>A0ABR0T320_9HYPO</name>
<dbReference type="PANTHER" id="PTHR45765">
    <property type="entry name" value="METHIONINE--TRNA LIGASE"/>
    <property type="match status" value="1"/>
</dbReference>
<gene>
    <name evidence="2" type="ORF">PT974_01010</name>
</gene>
<keyword evidence="3" id="KW-1185">Reference proteome</keyword>
<accession>A0ABR0T320</accession>